<organism evidence="1">
    <name type="scientific">marine sediment metagenome</name>
    <dbReference type="NCBI Taxonomy" id="412755"/>
    <lineage>
        <taxon>unclassified sequences</taxon>
        <taxon>metagenomes</taxon>
        <taxon>ecological metagenomes</taxon>
    </lineage>
</organism>
<dbReference type="EMBL" id="LAZR01036623">
    <property type="protein sequence ID" value="KKL24368.1"/>
    <property type="molecule type" value="Genomic_DNA"/>
</dbReference>
<gene>
    <name evidence="1" type="ORF">LCGC14_2416030</name>
</gene>
<dbReference type="AlphaFoldDB" id="A0A0F9EKG2"/>
<proteinExistence type="predicted"/>
<evidence type="ECO:0000313" key="1">
    <source>
        <dbReference type="EMBL" id="KKL24368.1"/>
    </source>
</evidence>
<accession>A0A0F9EKG2</accession>
<reference evidence="1" key="1">
    <citation type="journal article" date="2015" name="Nature">
        <title>Complex archaea that bridge the gap between prokaryotes and eukaryotes.</title>
        <authorList>
            <person name="Spang A."/>
            <person name="Saw J.H."/>
            <person name="Jorgensen S.L."/>
            <person name="Zaremba-Niedzwiedzka K."/>
            <person name="Martijn J."/>
            <person name="Lind A.E."/>
            <person name="van Eijk R."/>
            <person name="Schleper C."/>
            <person name="Guy L."/>
            <person name="Ettema T.J."/>
        </authorList>
    </citation>
    <scope>NUCLEOTIDE SEQUENCE</scope>
</reference>
<dbReference type="Pfam" id="PF19459">
    <property type="entry name" value="DUF5996"/>
    <property type="match status" value="1"/>
</dbReference>
<sequence>MSETAPSRCSPFYAYAYPTADGFADYPVKPEAAYFDKDLGEFLLPYSAVQRSDDPRGTLMAFLQSTYEAAAETGDWDRDALECSLGKPRVPRPVDRD</sequence>
<protein>
    <submittedName>
        <fullName evidence="1">Uncharacterized protein</fullName>
    </submittedName>
</protein>
<comment type="caution">
    <text evidence="1">The sequence shown here is derived from an EMBL/GenBank/DDBJ whole genome shotgun (WGS) entry which is preliminary data.</text>
</comment>
<name>A0A0F9EKG2_9ZZZZ</name>
<dbReference type="InterPro" id="IPR046038">
    <property type="entry name" value="DUF5996"/>
</dbReference>